<evidence type="ECO:0000256" key="2">
    <source>
        <dbReference type="ARBA" id="ARBA00022692"/>
    </source>
</evidence>
<dbReference type="AlphaFoldDB" id="A0A0D2FIF8"/>
<organism evidence="7 8">
    <name type="scientific">Phialophora macrospora</name>
    <dbReference type="NCBI Taxonomy" id="1851006"/>
    <lineage>
        <taxon>Eukaryota</taxon>
        <taxon>Fungi</taxon>
        <taxon>Dikarya</taxon>
        <taxon>Ascomycota</taxon>
        <taxon>Pezizomycotina</taxon>
        <taxon>Eurotiomycetes</taxon>
        <taxon>Chaetothyriomycetidae</taxon>
        <taxon>Chaetothyriales</taxon>
        <taxon>Herpotrichiellaceae</taxon>
        <taxon>Phialophora</taxon>
    </lineage>
</organism>
<dbReference type="HOGENOM" id="CLU_013054_0_0_1"/>
<evidence type="ECO:0008006" key="9">
    <source>
        <dbReference type="Google" id="ProtNLM"/>
    </source>
</evidence>
<dbReference type="EMBL" id="KN846959">
    <property type="protein sequence ID" value="KIW67858.1"/>
    <property type="molecule type" value="Genomic_DNA"/>
</dbReference>
<dbReference type="PANTHER" id="PTHR15549">
    <property type="entry name" value="PAIRED IMMUNOGLOBULIN-LIKE TYPE 2 RECEPTOR"/>
    <property type="match status" value="1"/>
</dbReference>
<evidence type="ECO:0000313" key="7">
    <source>
        <dbReference type="EMBL" id="KIW67858.1"/>
    </source>
</evidence>
<keyword evidence="3 6" id="KW-1133">Transmembrane helix</keyword>
<evidence type="ECO:0000256" key="6">
    <source>
        <dbReference type="SAM" id="Phobius"/>
    </source>
</evidence>
<feature type="compositionally biased region" description="Polar residues" evidence="5">
    <location>
        <begin position="743"/>
        <end position="760"/>
    </location>
</feature>
<feature type="compositionally biased region" description="Polar residues" evidence="5">
    <location>
        <begin position="279"/>
        <end position="293"/>
    </location>
</feature>
<dbReference type="InterPro" id="IPR015915">
    <property type="entry name" value="Kelch-typ_b-propeller"/>
</dbReference>
<feature type="compositionally biased region" description="Polar residues" evidence="5">
    <location>
        <begin position="589"/>
        <end position="598"/>
    </location>
</feature>
<dbReference type="GO" id="GO:0016020">
    <property type="term" value="C:membrane"/>
    <property type="evidence" value="ECO:0007669"/>
    <property type="project" value="UniProtKB-SubCell"/>
</dbReference>
<reference evidence="7 8" key="1">
    <citation type="submission" date="2015-01" db="EMBL/GenBank/DDBJ databases">
        <title>The Genome Sequence of Capronia semiimmersa CBS27337.</title>
        <authorList>
            <consortium name="The Broad Institute Genomics Platform"/>
            <person name="Cuomo C."/>
            <person name="de Hoog S."/>
            <person name="Gorbushina A."/>
            <person name="Stielow B."/>
            <person name="Teixiera M."/>
            <person name="Abouelleil A."/>
            <person name="Chapman S.B."/>
            <person name="Priest M."/>
            <person name="Young S.K."/>
            <person name="Wortman J."/>
            <person name="Nusbaum C."/>
            <person name="Birren B."/>
        </authorList>
    </citation>
    <scope>NUCLEOTIDE SEQUENCE [LARGE SCALE GENOMIC DNA]</scope>
    <source>
        <strain evidence="7 8">CBS 27337</strain>
    </source>
</reference>
<dbReference type="Gene3D" id="2.120.10.80">
    <property type="entry name" value="Kelch-type beta propeller"/>
    <property type="match status" value="1"/>
</dbReference>
<feature type="region of interest" description="Disordered" evidence="5">
    <location>
        <begin position="249"/>
        <end position="293"/>
    </location>
</feature>
<dbReference type="GO" id="GO:0071944">
    <property type="term" value="C:cell periphery"/>
    <property type="evidence" value="ECO:0007669"/>
    <property type="project" value="UniProtKB-ARBA"/>
</dbReference>
<keyword evidence="8" id="KW-1185">Reference proteome</keyword>
<keyword evidence="2 6" id="KW-0812">Transmembrane</keyword>
<feature type="region of interest" description="Disordered" evidence="5">
    <location>
        <begin position="726"/>
        <end position="782"/>
    </location>
</feature>
<dbReference type="STRING" id="5601.A0A0D2FIF8"/>
<feature type="region of interest" description="Disordered" evidence="5">
    <location>
        <begin position="344"/>
        <end position="381"/>
    </location>
</feature>
<accession>A0A0D2FIF8</accession>
<evidence type="ECO:0000256" key="5">
    <source>
        <dbReference type="SAM" id="MobiDB-lite"/>
    </source>
</evidence>
<protein>
    <recommendedName>
        <fullName evidence="9">Pre-mRNA splicing factor CLF1</fullName>
    </recommendedName>
</protein>
<feature type="region of interest" description="Disordered" evidence="5">
    <location>
        <begin position="811"/>
        <end position="857"/>
    </location>
</feature>
<comment type="subcellular location">
    <subcellularLocation>
        <location evidence="1">Membrane</location>
        <topology evidence="1">Single-pass membrane protein</topology>
    </subcellularLocation>
</comment>
<keyword evidence="4 6" id="KW-0472">Membrane</keyword>
<evidence type="ECO:0000256" key="4">
    <source>
        <dbReference type="ARBA" id="ARBA00023136"/>
    </source>
</evidence>
<dbReference type="SUPFAM" id="SSF117281">
    <property type="entry name" value="Kelch motif"/>
    <property type="match status" value="1"/>
</dbReference>
<dbReference type="PANTHER" id="PTHR15549:SF6">
    <property type="entry name" value="MID2 DOMAIN-CONTAINING PROTEIN"/>
    <property type="match status" value="1"/>
</dbReference>
<dbReference type="InterPro" id="IPR051694">
    <property type="entry name" value="Immunoregulatory_rcpt-like"/>
</dbReference>
<feature type="region of interest" description="Disordered" evidence="5">
    <location>
        <begin position="634"/>
        <end position="679"/>
    </location>
</feature>
<evidence type="ECO:0000256" key="3">
    <source>
        <dbReference type="ARBA" id="ARBA00022989"/>
    </source>
</evidence>
<evidence type="ECO:0000256" key="1">
    <source>
        <dbReference type="ARBA" id="ARBA00004167"/>
    </source>
</evidence>
<feature type="region of interest" description="Disordered" evidence="5">
    <location>
        <begin position="589"/>
        <end position="620"/>
    </location>
</feature>
<feature type="compositionally biased region" description="Basic and acidic residues" evidence="5">
    <location>
        <begin position="840"/>
        <end position="857"/>
    </location>
</feature>
<evidence type="ECO:0000313" key="8">
    <source>
        <dbReference type="Proteomes" id="UP000054266"/>
    </source>
</evidence>
<feature type="compositionally biased region" description="Polar residues" evidence="5">
    <location>
        <begin position="820"/>
        <end position="836"/>
    </location>
</feature>
<feature type="transmembrane region" description="Helical" evidence="6">
    <location>
        <begin position="385"/>
        <end position="409"/>
    </location>
</feature>
<name>A0A0D2FIF8_9EURO</name>
<sequence>MSAPKPPVAFKNQCSIIHDGVIYVYSPDAFQTLELKEGAEWKELANGVSVTGAVCVKGGVDGDNSKAALYVVGGATNASTADYTGLQRYSIQDKSWQTVVPVVNVTQNRLNHGAAYLNSSSTLVVYGGSQNGDTGPSSETFTIGLFPPYTVLAYSSFAPPTVSPFMLPYSQDRTLMVGGSSTNDKTFTFDPTNGWLDIGLTLPASLPDHSAAQCALFNLADGSMILQTFNLGQTPATVTTNVLLNPGGAPASFGETAGGSSAIPSTSPDPVPPSKSKRQTSLGTFPTYNDTLAPSSSRTGFSLAQGDDGLVALIGGNDESPVLFFNQSGNGWVAASQLLGSQQVPLATPSSTRSPTSSTVPTVASSPTATTPAASSSSGSKTQGLTVLGGVLGGICGALAILLLVLLWLRSIRRKRKAESENEEEYPDDKKREAGYNYEERGLRPLAAAGQPMGRSPVASAYITEADTTGMLGVARPDPASLVRRISSDRIKAEYRGSGIGFGQALFKREKEREQPKISISKPMMPILNDYKERPSIELGKATPVGSPGPAVAVTSPKVAAVARKASQRKTDEGWGKYFQADRLSGNRTTFLSRSSGPRSGFWPGAGNPENSTRSPKFMLRDSVGNPLEAQNVAAGSPSLEHGPPDLQSKGLQSVQGMTGHISRASSVRTDNTTDDDYEDDHVIEGAFSSGVPASVQEMAWTPVGNTWSGPSERPLHPPSSYIAAQQAQHGLGIPQARPPPTASSVETSNTSDTQSSSIPSFPMPNSIRSVQAGGSTSGSVVNSTAIHQPVARTPYTDQRQATDYFSHARKPSIGRHQPENTANINTDMSWLNLGTPNPDRGEMDRERHRESSGASR</sequence>
<proteinExistence type="predicted"/>
<dbReference type="Proteomes" id="UP000054266">
    <property type="component" value="Unassembled WGS sequence"/>
</dbReference>
<feature type="compositionally biased region" description="Low complexity" evidence="5">
    <location>
        <begin position="347"/>
        <end position="381"/>
    </location>
</feature>
<feature type="region of interest" description="Disordered" evidence="5">
    <location>
        <begin position="417"/>
        <end position="436"/>
    </location>
</feature>
<gene>
    <name evidence="7" type="ORF">PV04_07076</name>
</gene>